<dbReference type="InterPro" id="IPR011016">
    <property type="entry name" value="Znf_RING-CH"/>
</dbReference>
<feature type="compositionally biased region" description="Acidic residues" evidence="12">
    <location>
        <begin position="25"/>
        <end position="35"/>
    </location>
</feature>
<feature type="transmembrane region" description="Helical" evidence="13">
    <location>
        <begin position="186"/>
        <end position="206"/>
    </location>
</feature>
<dbReference type="InterPro" id="IPR008506">
    <property type="entry name" value="SND2/TMEM208"/>
</dbReference>
<sequence>MASQNSENDNEESLTSGFAPVVRFEEDEEEEESEEENGHLTESESELSNSSSSETLLRDEQSSFDEEEDYDMPELEDDPVQRIPAGVYAPRTEPLPEEEEEGDERECWVCFMGDDPDSPGAEWVHPCKCTGSVGFVHQDCVKRWVAEKQKNRLDLEVECPQCQEKYRFVFPKMSPLFYGAARLDQYINNGVFVVTCTGVIAAMNLATMFYSRNVIKCIVAEEFEIDSIFTDNCYTLDPYRQMLVEMSGMNFETFDRVIGSVSLRFFPISLFLHIPKSLIVLSSRTTSFLWRHMVRSLKDTLISWAIPATLVTLRKINWDEPLLNKIAEYQNTTQRYDPPRAKSSRYFIGGLMMPFCARIVGDIVYPQVSPGRRFLYGAATYLLGKGIYNFTRKAAMAPQKGKEGTKGQKQIDLENKESFKFNNLIGLFGLAVSALATYLHDYGYSLPLFGLFVHIAIYWMLSAMIKSGLDINVSTGTAEQAKDILYITVLCEVISLFSIYGWWLWIIIPIVAVVKIWTNFIAPWIFQAPSPEEDERADKKKLKMEKKMRRIQSQGGYVQQR</sequence>
<evidence type="ECO:0000256" key="6">
    <source>
        <dbReference type="ARBA" id="ARBA00022989"/>
    </source>
</evidence>
<evidence type="ECO:0000256" key="1">
    <source>
        <dbReference type="ARBA" id="ARBA00004141"/>
    </source>
</evidence>
<dbReference type="InterPro" id="IPR013083">
    <property type="entry name" value="Znf_RING/FYVE/PHD"/>
</dbReference>
<evidence type="ECO:0000259" key="14">
    <source>
        <dbReference type="PROSITE" id="PS51292"/>
    </source>
</evidence>
<evidence type="ECO:0000256" key="4">
    <source>
        <dbReference type="ARBA" id="ARBA00022771"/>
    </source>
</evidence>
<dbReference type="Pfam" id="PF05620">
    <property type="entry name" value="TMEM208_SND2"/>
    <property type="match status" value="1"/>
</dbReference>
<dbReference type="PANTHER" id="PTHR46283">
    <property type="entry name" value="E3 UBIQUITIN-PROTEIN LIGASE MARCH5"/>
    <property type="match status" value="1"/>
</dbReference>
<evidence type="ECO:0000256" key="13">
    <source>
        <dbReference type="SAM" id="Phobius"/>
    </source>
</evidence>
<evidence type="ECO:0000256" key="2">
    <source>
        <dbReference type="ARBA" id="ARBA00022692"/>
    </source>
</evidence>
<feature type="transmembrane region" description="Helical" evidence="13">
    <location>
        <begin position="484"/>
        <end position="500"/>
    </location>
</feature>
<dbReference type="EMBL" id="OU015568">
    <property type="protein sequence ID" value="CAG5091571.1"/>
    <property type="molecule type" value="Genomic_DNA"/>
</dbReference>
<evidence type="ECO:0000256" key="9">
    <source>
        <dbReference type="ARBA" id="ARBA00043044"/>
    </source>
</evidence>
<dbReference type="Proteomes" id="UP001158576">
    <property type="component" value="Chromosome PAR"/>
</dbReference>
<keyword evidence="2 13" id="KW-0812">Transmembrane</keyword>
<feature type="compositionally biased region" description="Low complexity" evidence="12">
    <location>
        <begin position="46"/>
        <end position="55"/>
    </location>
</feature>
<dbReference type="SUPFAM" id="SSF57850">
    <property type="entry name" value="RING/U-box"/>
    <property type="match status" value="1"/>
</dbReference>
<keyword evidence="4" id="KW-0863">Zinc-finger</keyword>
<name>A0ABN7S3V2_OIKDI</name>
<feature type="transmembrane region" description="Helical" evidence="13">
    <location>
        <begin position="421"/>
        <end position="439"/>
    </location>
</feature>
<keyword evidence="7 13" id="KW-0472">Membrane</keyword>
<evidence type="ECO:0000256" key="5">
    <source>
        <dbReference type="ARBA" id="ARBA00022833"/>
    </source>
</evidence>
<evidence type="ECO:0000256" key="7">
    <source>
        <dbReference type="ARBA" id="ARBA00023136"/>
    </source>
</evidence>
<feature type="transmembrane region" description="Helical" evidence="13">
    <location>
        <begin position="445"/>
        <end position="463"/>
    </location>
</feature>
<keyword evidence="16" id="KW-1185">Reference proteome</keyword>
<evidence type="ECO:0000256" key="11">
    <source>
        <dbReference type="ARBA" id="ARBA00043231"/>
    </source>
</evidence>
<keyword evidence="6 13" id="KW-1133">Transmembrane helix</keyword>
<proteinExistence type="predicted"/>
<comment type="subcellular location">
    <subcellularLocation>
        <location evidence="1">Membrane</location>
        <topology evidence="1">Multi-pass membrane protein</topology>
    </subcellularLocation>
</comment>
<feature type="compositionally biased region" description="Acidic residues" evidence="12">
    <location>
        <begin position="62"/>
        <end position="78"/>
    </location>
</feature>
<keyword evidence="3" id="KW-0479">Metal-binding</keyword>
<accession>A0ABN7S3V2</accession>
<gene>
    <name evidence="15" type="ORF">OKIOD_LOCUS4701</name>
</gene>
<evidence type="ECO:0000256" key="3">
    <source>
        <dbReference type="ARBA" id="ARBA00022723"/>
    </source>
</evidence>
<reference evidence="15 16" key="1">
    <citation type="submission" date="2021-04" db="EMBL/GenBank/DDBJ databases">
        <authorList>
            <person name="Bliznina A."/>
        </authorList>
    </citation>
    <scope>NUCLEOTIDE SEQUENCE [LARGE SCALE GENOMIC DNA]</scope>
</reference>
<dbReference type="SMART" id="SM00744">
    <property type="entry name" value="RINGv"/>
    <property type="match status" value="1"/>
</dbReference>
<keyword evidence="5" id="KW-0862">Zinc</keyword>
<protein>
    <recommendedName>
        <fullName evidence="8">E3 ubiquitin-protein ligase MARCHF5</fullName>
    </recommendedName>
    <alternativeName>
        <fullName evidence="10">Membrane-associated RING finger protein 5</fullName>
    </alternativeName>
    <alternativeName>
        <fullName evidence="9">Membrane-associated RING-CH protein V</fullName>
    </alternativeName>
    <alternativeName>
        <fullName evidence="11">RING-type E3 ubiquitin transferase MARCHF5</fullName>
    </alternativeName>
</protein>
<organism evidence="15 16">
    <name type="scientific">Oikopleura dioica</name>
    <name type="common">Tunicate</name>
    <dbReference type="NCBI Taxonomy" id="34765"/>
    <lineage>
        <taxon>Eukaryota</taxon>
        <taxon>Metazoa</taxon>
        <taxon>Chordata</taxon>
        <taxon>Tunicata</taxon>
        <taxon>Appendicularia</taxon>
        <taxon>Copelata</taxon>
        <taxon>Oikopleuridae</taxon>
        <taxon>Oikopleura</taxon>
    </lineage>
</organism>
<evidence type="ECO:0000313" key="15">
    <source>
        <dbReference type="EMBL" id="CAG5091571.1"/>
    </source>
</evidence>
<feature type="domain" description="RING-CH-type" evidence="14">
    <location>
        <begin position="99"/>
        <end position="169"/>
    </location>
</feature>
<evidence type="ECO:0000313" key="16">
    <source>
        <dbReference type="Proteomes" id="UP001158576"/>
    </source>
</evidence>
<evidence type="ECO:0000256" key="12">
    <source>
        <dbReference type="SAM" id="MobiDB-lite"/>
    </source>
</evidence>
<dbReference type="Pfam" id="PF12906">
    <property type="entry name" value="RINGv"/>
    <property type="match status" value="1"/>
</dbReference>
<dbReference type="PROSITE" id="PS51292">
    <property type="entry name" value="ZF_RING_CH"/>
    <property type="match status" value="1"/>
</dbReference>
<feature type="region of interest" description="Disordered" evidence="12">
    <location>
        <begin position="1"/>
        <end position="101"/>
    </location>
</feature>
<evidence type="ECO:0000256" key="10">
    <source>
        <dbReference type="ARBA" id="ARBA00043185"/>
    </source>
</evidence>
<dbReference type="Gene3D" id="3.30.40.10">
    <property type="entry name" value="Zinc/RING finger domain, C3HC4 (zinc finger)"/>
    <property type="match status" value="1"/>
</dbReference>
<evidence type="ECO:0000256" key="8">
    <source>
        <dbReference type="ARBA" id="ARBA00040151"/>
    </source>
</evidence>